<gene>
    <name evidence="3" type="ORF">RIF29_28184</name>
</gene>
<dbReference type="Proteomes" id="UP001372338">
    <property type="component" value="Unassembled WGS sequence"/>
</dbReference>
<comment type="caution">
    <text evidence="3">The sequence shown here is derived from an EMBL/GenBank/DDBJ whole genome shotgun (WGS) entry which is preliminary data.</text>
</comment>
<reference evidence="3 4" key="1">
    <citation type="submission" date="2024-01" db="EMBL/GenBank/DDBJ databases">
        <title>The genomes of 5 underutilized Papilionoideae crops provide insights into root nodulation and disease resistanc.</title>
        <authorList>
            <person name="Yuan L."/>
        </authorList>
    </citation>
    <scope>NUCLEOTIDE SEQUENCE [LARGE SCALE GENOMIC DNA]</scope>
    <source>
        <strain evidence="3">ZHUSHIDOU_FW_LH</strain>
        <tissue evidence="3">Leaf</tissue>
    </source>
</reference>
<sequence length="137" mass="15361">MPLCTSCVDFWLSLCSRFKALSRNYHVINFCALVSFFCIAWSIVHSCSYSLSLPHILTLPHRHQGRLESSPSLHHDPISHPPKTWTASSWSNAASSRWLALQESLAAYPSSSILPNLQQQQPLPDDAVLNPTALHLR</sequence>
<feature type="transmembrane region" description="Helical" evidence="2">
    <location>
        <begin position="27"/>
        <end position="44"/>
    </location>
</feature>
<organism evidence="3 4">
    <name type="scientific">Crotalaria pallida</name>
    <name type="common">Smooth rattlebox</name>
    <name type="synonym">Crotalaria striata</name>
    <dbReference type="NCBI Taxonomy" id="3830"/>
    <lineage>
        <taxon>Eukaryota</taxon>
        <taxon>Viridiplantae</taxon>
        <taxon>Streptophyta</taxon>
        <taxon>Embryophyta</taxon>
        <taxon>Tracheophyta</taxon>
        <taxon>Spermatophyta</taxon>
        <taxon>Magnoliopsida</taxon>
        <taxon>eudicotyledons</taxon>
        <taxon>Gunneridae</taxon>
        <taxon>Pentapetalae</taxon>
        <taxon>rosids</taxon>
        <taxon>fabids</taxon>
        <taxon>Fabales</taxon>
        <taxon>Fabaceae</taxon>
        <taxon>Papilionoideae</taxon>
        <taxon>50 kb inversion clade</taxon>
        <taxon>genistoids sensu lato</taxon>
        <taxon>core genistoids</taxon>
        <taxon>Crotalarieae</taxon>
        <taxon>Crotalaria</taxon>
    </lineage>
</organism>
<accession>A0AAN9ER69</accession>
<keyword evidence="2" id="KW-1133">Transmembrane helix</keyword>
<protein>
    <submittedName>
        <fullName evidence="3">Uncharacterized protein</fullName>
    </submittedName>
</protein>
<feature type="region of interest" description="Disordered" evidence="1">
    <location>
        <begin position="67"/>
        <end position="88"/>
    </location>
</feature>
<evidence type="ECO:0000313" key="3">
    <source>
        <dbReference type="EMBL" id="KAK7261861.1"/>
    </source>
</evidence>
<name>A0AAN9ER69_CROPI</name>
<evidence type="ECO:0000256" key="1">
    <source>
        <dbReference type="SAM" id="MobiDB-lite"/>
    </source>
</evidence>
<proteinExistence type="predicted"/>
<dbReference type="EMBL" id="JAYWIO010000005">
    <property type="protein sequence ID" value="KAK7261861.1"/>
    <property type="molecule type" value="Genomic_DNA"/>
</dbReference>
<keyword evidence="4" id="KW-1185">Reference proteome</keyword>
<keyword evidence="2" id="KW-0472">Membrane</keyword>
<dbReference type="AlphaFoldDB" id="A0AAN9ER69"/>
<evidence type="ECO:0000313" key="4">
    <source>
        <dbReference type="Proteomes" id="UP001372338"/>
    </source>
</evidence>
<evidence type="ECO:0000256" key="2">
    <source>
        <dbReference type="SAM" id="Phobius"/>
    </source>
</evidence>
<keyword evidence="2" id="KW-0812">Transmembrane</keyword>